<reference evidence="1 2" key="1">
    <citation type="submission" date="2018-05" db="EMBL/GenBank/DDBJ databases">
        <title>Freshwater and sediment microbial communities from various areas in North America, analyzing microbe dynamics in response to fracking.</title>
        <authorList>
            <person name="Lamendella R."/>
        </authorList>
    </citation>
    <scope>NUCLEOTIDE SEQUENCE [LARGE SCALE GENOMIC DNA]</scope>
    <source>
        <strain evidence="1 2">15_TX</strain>
    </source>
</reference>
<organism evidence="1 2">
    <name type="scientific">Cytobacillus oceanisediminis</name>
    <dbReference type="NCBI Taxonomy" id="665099"/>
    <lineage>
        <taxon>Bacteria</taxon>
        <taxon>Bacillati</taxon>
        <taxon>Bacillota</taxon>
        <taxon>Bacilli</taxon>
        <taxon>Bacillales</taxon>
        <taxon>Bacillaceae</taxon>
        <taxon>Cytobacillus</taxon>
    </lineage>
</organism>
<dbReference type="EMBL" id="QGTW01000007">
    <property type="protein sequence ID" value="PWW27760.1"/>
    <property type="molecule type" value="Genomic_DNA"/>
</dbReference>
<evidence type="ECO:0000313" key="1">
    <source>
        <dbReference type="EMBL" id="PWW27760.1"/>
    </source>
</evidence>
<dbReference type="Proteomes" id="UP000247150">
    <property type="component" value="Unassembled WGS sequence"/>
</dbReference>
<protein>
    <submittedName>
        <fullName evidence="1">Uncharacterized protein</fullName>
    </submittedName>
</protein>
<gene>
    <name evidence="1" type="ORF">DFO73_10770</name>
</gene>
<dbReference type="RefSeq" id="WP_258309491.1">
    <property type="nucleotide sequence ID" value="NZ_QGTW01000007.1"/>
</dbReference>
<dbReference type="AlphaFoldDB" id="A0A2V2ZZ65"/>
<sequence>MMKIVYGLMAQNGDAQELLWDLGFWESEESAREYLNTEMANTRGITVEPIRINDPIPISPEEIEEDEMVACSLCGIDYNREDVNMTDYDENVCVNCEPEYKENPNFHVI</sequence>
<evidence type="ECO:0000313" key="2">
    <source>
        <dbReference type="Proteomes" id="UP000247150"/>
    </source>
</evidence>
<name>A0A2V2ZZ65_9BACI</name>
<accession>A0A2V2ZZ65</accession>
<comment type="caution">
    <text evidence="1">The sequence shown here is derived from an EMBL/GenBank/DDBJ whole genome shotgun (WGS) entry which is preliminary data.</text>
</comment>
<proteinExistence type="predicted"/>